<dbReference type="AlphaFoldDB" id="L9LB61"/>
<reference evidence="9" key="2">
    <citation type="journal article" date="2013" name="Nat. Commun.">
        <title>Genome of the Chinese tree shrew.</title>
        <authorList>
            <person name="Fan Y."/>
            <person name="Huang Z.Y."/>
            <person name="Cao C.C."/>
            <person name="Chen C.S."/>
            <person name="Chen Y.X."/>
            <person name="Fan D.D."/>
            <person name="He J."/>
            <person name="Hou H.L."/>
            <person name="Hu L."/>
            <person name="Hu X.T."/>
            <person name="Jiang X.T."/>
            <person name="Lai R."/>
            <person name="Lang Y.S."/>
            <person name="Liang B."/>
            <person name="Liao S.G."/>
            <person name="Mu D."/>
            <person name="Ma Y.Y."/>
            <person name="Niu Y.Y."/>
            <person name="Sun X.Q."/>
            <person name="Xia J.Q."/>
            <person name="Xiao J."/>
            <person name="Xiong Z.Q."/>
            <person name="Xu L."/>
            <person name="Yang L."/>
            <person name="Zhang Y."/>
            <person name="Zhao W."/>
            <person name="Zhao X.D."/>
            <person name="Zheng Y.T."/>
            <person name="Zhou J.M."/>
            <person name="Zhu Y.B."/>
            <person name="Zhang G.J."/>
            <person name="Wang J."/>
            <person name="Yao Y.G."/>
        </authorList>
    </citation>
    <scope>NUCLEOTIDE SEQUENCE [LARGE SCALE GENOMIC DNA]</scope>
</reference>
<dbReference type="GO" id="GO:0003735">
    <property type="term" value="F:structural constituent of ribosome"/>
    <property type="evidence" value="ECO:0007669"/>
    <property type="project" value="TreeGrafter"/>
</dbReference>
<keyword evidence="2 8" id="KW-0689">Ribosomal protein</keyword>
<dbReference type="InterPro" id="IPR021131">
    <property type="entry name" value="Ribosomal_uL15/eL18"/>
</dbReference>
<evidence type="ECO:0000313" key="8">
    <source>
        <dbReference type="EMBL" id="ELW72181.1"/>
    </source>
</evidence>
<evidence type="ECO:0000256" key="5">
    <source>
        <dbReference type="ARBA" id="ARBA00035200"/>
    </source>
</evidence>
<dbReference type="InParanoid" id="L9LB61"/>
<evidence type="ECO:0000259" key="7">
    <source>
        <dbReference type="Pfam" id="PF00828"/>
    </source>
</evidence>
<dbReference type="PANTHER" id="PTHR11721:SF3">
    <property type="entry name" value="LARGE RIBOSOMAL SUBUNIT PROTEIN UL15"/>
    <property type="match status" value="1"/>
</dbReference>
<evidence type="ECO:0000256" key="2">
    <source>
        <dbReference type="ARBA" id="ARBA00022980"/>
    </source>
</evidence>
<organism evidence="8 9">
    <name type="scientific">Tupaia chinensis</name>
    <name type="common">Chinese tree shrew</name>
    <name type="synonym">Tupaia belangeri chinensis</name>
    <dbReference type="NCBI Taxonomy" id="246437"/>
    <lineage>
        <taxon>Eukaryota</taxon>
        <taxon>Metazoa</taxon>
        <taxon>Chordata</taxon>
        <taxon>Craniata</taxon>
        <taxon>Vertebrata</taxon>
        <taxon>Euteleostomi</taxon>
        <taxon>Mammalia</taxon>
        <taxon>Eutheria</taxon>
        <taxon>Euarchontoglires</taxon>
        <taxon>Scandentia</taxon>
        <taxon>Tupaiidae</taxon>
        <taxon>Tupaia</taxon>
    </lineage>
</organism>
<evidence type="ECO:0000256" key="3">
    <source>
        <dbReference type="ARBA" id="ARBA00023274"/>
    </source>
</evidence>
<keyword evidence="4" id="KW-0379">Hydroxylation</keyword>
<dbReference type="PANTHER" id="PTHR11721">
    <property type="entry name" value="60S RIBOSOMAL PROTEIN L27A"/>
    <property type="match status" value="1"/>
</dbReference>
<evidence type="ECO:0000256" key="1">
    <source>
        <dbReference type="ARBA" id="ARBA00007320"/>
    </source>
</evidence>
<keyword evidence="3" id="KW-0687">Ribonucleoprotein</keyword>
<protein>
    <recommendedName>
        <fullName evidence="5">Large ribosomal subunit protein uL15</fullName>
    </recommendedName>
    <alternativeName>
        <fullName evidence="6">60S ribosomal protein L27a</fullName>
    </alternativeName>
</protein>
<dbReference type="SUPFAM" id="SSF52080">
    <property type="entry name" value="Ribosomal proteins L15p and L18e"/>
    <property type="match status" value="2"/>
</dbReference>
<sequence>MPFRLRKTQKLGDQGQLRQISPRLLWESWYEALPLKEEPVVNLDKLWTLESEQTLVKAARDKTRAPSVTDVVPSDYYKVVGKEKFPKQAVMVSTKFFSRRAEEKIESGGDVPGQLRQISPRLLWESWYEALPLKEEPVVNLDKLWTLESEQTLVKAARDKTRAPSVTDVVPSDYYKVVGKEKFPKQAVMVSTKFFSRRAEEKIESGGDVPVA</sequence>
<dbReference type="InterPro" id="IPR036227">
    <property type="entry name" value="Ribosomal_uL15/eL18_sf"/>
</dbReference>
<gene>
    <name evidence="8" type="ORF">TREES_T100011403</name>
</gene>
<evidence type="ECO:0000256" key="4">
    <source>
        <dbReference type="ARBA" id="ARBA00023278"/>
    </source>
</evidence>
<dbReference type="GO" id="GO:0022625">
    <property type="term" value="C:cytosolic large ribosomal subunit"/>
    <property type="evidence" value="ECO:0007669"/>
    <property type="project" value="TreeGrafter"/>
</dbReference>
<keyword evidence="9" id="KW-1185">Reference proteome</keyword>
<evidence type="ECO:0000313" key="9">
    <source>
        <dbReference type="Proteomes" id="UP000011518"/>
    </source>
</evidence>
<proteinExistence type="inferred from homology"/>
<dbReference type="Pfam" id="PF00828">
    <property type="entry name" value="Ribosomal_L27A"/>
    <property type="match status" value="2"/>
</dbReference>
<dbReference type="STRING" id="246437.L9LB61"/>
<reference evidence="9" key="1">
    <citation type="submission" date="2012-07" db="EMBL/GenBank/DDBJ databases">
        <title>Genome of the Chinese tree shrew, a rising model animal genetically related to primates.</title>
        <authorList>
            <person name="Zhang G."/>
            <person name="Fan Y."/>
            <person name="Yao Y."/>
            <person name="Huang Z."/>
        </authorList>
    </citation>
    <scope>NUCLEOTIDE SEQUENCE [LARGE SCALE GENOMIC DNA]</scope>
</reference>
<feature type="domain" description="Large ribosomal subunit protein uL15/eL18" evidence="7">
    <location>
        <begin position="40"/>
        <end position="109"/>
    </location>
</feature>
<dbReference type="Proteomes" id="UP000011518">
    <property type="component" value="Unassembled WGS sequence"/>
</dbReference>
<comment type="similarity">
    <text evidence="1">Belongs to the universal ribosomal protein uL15 family.</text>
</comment>
<evidence type="ECO:0000256" key="6">
    <source>
        <dbReference type="ARBA" id="ARBA00035527"/>
    </source>
</evidence>
<accession>L9LB61</accession>
<dbReference type="EMBL" id="KB320441">
    <property type="protein sequence ID" value="ELW72181.1"/>
    <property type="molecule type" value="Genomic_DNA"/>
</dbReference>
<feature type="domain" description="Large ribosomal subunit protein uL15/eL18" evidence="7">
    <location>
        <begin position="138"/>
        <end position="207"/>
    </location>
</feature>
<dbReference type="Gene3D" id="3.100.10.10">
    <property type="match status" value="2"/>
</dbReference>
<name>L9LB61_TUPCH</name>